<dbReference type="InterPro" id="IPR029068">
    <property type="entry name" value="Glyas_Bleomycin-R_OHBP_Dase"/>
</dbReference>
<protein>
    <submittedName>
        <fullName evidence="2">VOC family protein</fullName>
    </submittedName>
</protein>
<dbReference type="Gene3D" id="3.10.180.10">
    <property type="entry name" value="2,3-Dihydroxybiphenyl 1,2-Dioxygenase, domain 1"/>
    <property type="match status" value="1"/>
</dbReference>
<proteinExistence type="predicted"/>
<evidence type="ECO:0000259" key="1">
    <source>
        <dbReference type="PROSITE" id="PS51819"/>
    </source>
</evidence>
<dbReference type="EMBL" id="CP063849">
    <property type="protein sequence ID" value="QOY87733.1"/>
    <property type="molecule type" value="Genomic_DNA"/>
</dbReference>
<dbReference type="Pfam" id="PF00903">
    <property type="entry name" value="Glyoxalase"/>
    <property type="match status" value="1"/>
</dbReference>
<dbReference type="KEGG" id="pfer:IRI77_34145"/>
<reference evidence="2 3" key="1">
    <citation type="submission" date="2020-10" db="EMBL/GenBank/DDBJ databases">
        <title>Complete genome sequence of Paludibaculum fermentans P105T, a facultatively anaerobic acidobacterium capable of dissimilatory Fe(III) reduction.</title>
        <authorList>
            <person name="Dedysh S.N."/>
            <person name="Beletsky A.V."/>
            <person name="Kulichevskaya I.S."/>
            <person name="Mardanov A.V."/>
            <person name="Ravin N.V."/>
        </authorList>
    </citation>
    <scope>NUCLEOTIDE SEQUENCE [LARGE SCALE GENOMIC DNA]</scope>
    <source>
        <strain evidence="2 3">P105</strain>
    </source>
</reference>
<dbReference type="PROSITE" id="PS51819">
    <property type="entry name" value="VOC"/>
    <property type="match status" value="1"/>
</dbReference>
<feature type="domain" description="VOC" evidence="1">
    <location>
        <begin position="10"/>
        <end position="122"/>
    </location>
</feature>
<dbReference type="SUPFAM" id="SSF54593">
    <property type="entry name" value="Glyoxalase/Bleomycin resistance protein/Dihydroxybiphenyl dioxygenase"/>
    <property type="match status" value="1"/>
</dbReference>
<name>A0A7S7NQ84_PALFE</name>
<dbReference type="InterPro" id="IPR004360">
    <property type="entry name" value="Glyas_Fos-R_dOase_dom"/>
</dbReference>
<dbReference type="InterPro" id="IPR037523">
    <property type="entry name" value="VOC_core"/>
</dbReference>
<organism evidence="2 3">
    <name type="scientific">Paludibaculum fermentans</name>
    <dbReference type="NCBI Taxonomy" id="1473598"/>
    <lineage>
        <taxon>Bacteria</taxon>
        <taxon>Pseudomonadati</taxon>
        <taxon>Acidobacteriota</taxon>
        <taxon>Terriglobia</taxon>
        <taxon>Bryobacterales</taxon>
        <taxon>Bryobacteraceae</taxon>
        <taxon>Paludibaculum</taxon>
    </lineage>
</organism>
<evidence type="ECO:0000313" key="3">
    <source>
        <dbReference type="Proteomes" id="UP000593892"/>
    </source>
</evidence>
<sequence>MAHNENLPSTVSLVMFGVDNLARSVAFYRDVVSLPLRSSSEEFTFFAAGPVTLALSVPLGRAVQPRAGAMELVFSVHGVLASFAALKDRGCRFVQEPREVSPGSWAATFTDPDGHRLTIFGPK</sequence>
<dbReference type="AlphaFoldDB" id="A0A7S7NQ84"/>
<dbReference type="Proteomes" id="UP000593892">
    <property type="component" value="Chromosome"/>
</dbReference>
<gene>
    <name evidence="2" type="ORF">IRI77_34145</name>
</gene>
<dbReference type="RefSeq" id="WP_194449400.1">
    <property type="nucleotide sequence ID" value="NZ_CP063849.1"/>
</dbReference>
<keyword evidence="3" id="KW-1185">Reference proteome</keyword>
<accession>A0A7S7NQ84</accession>
<evidence type="ECO:0000313" key="2">
    <source>
        <dbReference type="EMBL" id="QOY87733.1"/>
    </source>
</evidence>